<reference evidence="5 6" key="1">
    <citation type="journal article" date="2018" name="Int. J. Syst. Evol. Microbiol.">
        <title>Parvibium lacunae gen. nov., sp. nov., a new member of the family Alcaligenaceae isolated from a freshwater pond.</title>
        <authorList>
            <person name="Chen W.M."/>
            <person name="Xie P.B."/>
            <person name="Hsu M.Y."/>
            <person name="Sheu S.Y."/>
        </authorList>
    </citation>
    <scope>NUCLEOTIDE SEQUENCE [LARGE SCALE GENOMIC DNA]</scope>
    <source>
        <strain evidence="5 6">KMB9</strain>
    </source>
</reference>
<evidence type="ECO:0000313" key="6">
    <source>
        <dbReference type="Proteomes" id="UP000252357"/>
    </source>
</evidence>
<dbReference type="Gene3D" id="3.90.580.10">
    <property type="entry name" value="Zinc finger, CHC2-type domain"/>
    <property type="match status" value="1"/>
</dbReference>
<dbReference type="AlphaFoldDB" id="A0A368L7W1"/>
<comment type="caution">
    <text evidence="5">The sequence shown here is derived from an EMBL/GenBank/DDBJ whole genome shotgun (WGS) entry which is preliminary data.</text>
</comment>
<dbReference type="Pfam" id="PF01807">
    <property type="entry name" value="Zn_ribbon_DnaG"/>
    <property type="match status" value="1"/>
</dbReference>
<evidence type="ECO:0000313" key="5">
    <source>
        <dbReference type="EMBL" id="RCS59591.1"/>
    </source>
</evidence>
<proteinExistence type="predicted"/>
<dbReference type="InterPro" id="IPR036977">
    <property type="entry name" value="DNA_primase_Znf_CHC2"/>
</dbReference>
<feature type="domain" description="Zinc finger CHC2-type" evidence="4">
    <location>
        <begin position="40"/>
        <end position="93"/>
    </location>
</feature>
<accession>A0A368L7W1</accession>
<dbReference type="GO" id="GO:0006269">
    <property type="term" value="P:DNA replication, synthesis of primer"/>
    <property type="evidence" value="ECO:0007669"/>
    <property type="project" value="TreeGrafter"/>
</dbReference>
<gene>
    <name evidence="5" type="ORF">DU000_02410</name>
</gene>
<dbReference type="EMBL" id="QPGB01000001">
    <property type="protein sequence ID" value="RCS59591.1"/>
    <property type="molecule type" value="Genomic_DNA"/>
</dbReference>
<evidence type="ECO:0000256" key="2">
    <source>
        <dbReference type="ARBA" id="ARBA00022771"/>
    </source>
</evidence>
<dbReference type="OrthoDB" id="5639125at2"/>
<dbReference type="GO" id="GO:0008270">
    <property type="term" value="F:zinc ion binding"/>
    <property type="evidence" value="ECO:0007669"/>
    <property type="project" value="UniProtKB-KW"/>
</dbReference>
<dbReference type="SMART" id="SM00400">
    <property type="entry name" value="ZnF_CHCC"/>
    <property type="match status" value="1"/>
</dbReference>
<keyword evidence="2" id="KW-0863">Zinc-finger</keyword>
<dbReference type="PANTHER" id="PTHR30313:SF2">
    <property type="entry name" value="DNA PRIMASE"/>
    <property type="match status" value="1"/>
</dbReference>
<dbReference type="InterPro" id="IPR050219">
    <property type="entry name" value="DnaG_primase"/>
</dbReference>
<keyword evidence="6" id="KW-1185">Reference proteome</keyword>
<evidence type="ECO:0000256" key="3">
    <source>
        <dbReference type="ARBA" id="ARBA00022833"/>
    </source>
</evidence>
<sequence length="100" mass="10976">MHAKKLRAQGRFVRSNLPNSIEYYQSQGIKLKGTGAWRDALCPFHQDTKPSLRVNVERGGYKCMVCGAHGGDVLAFHMHRYGLGFIAAAKALGAWVGGDE</sequence>
<dbReference type="GO" id="GO:0003899">
    <property type="term" value="F:DNA-directed RNA polymerase activity"/>
    <property type="evidence" value="ECO:0007669"/>
    <property type="project" value="InterPro"/>
</dbReference>
<dbReference type="InterPro" id="IPR002694">
    <property type="entry name" value="Znf_CHC2"/>
</dbReference>
<dbReference type="SUPFAM" id="SSF57783">
    <property type="entry name" value="Zinc beta-ribbon"/>
    <property type="match status" value="1"/>
</dbReference>
<evidence type="ECO:0000256" key="1">
    <source>
        <dbReference type="ARBA" id="ARBA00022723"/>
    </source>
</evidence>
<keyword evidence="1" id="KW-0479">Metal-binding</keyword>
<dbReference type="PANTHER" id="PTHR30313">
    <property type="entry name" value="DNA PRIMASE"/>
    <property type="match status" value="1"/>
</dbReference>
<dbReference type="Proteomes" id="UP000252357">
    <property type="component" value="Unassembled WGS sequence"/>
</dbReference>
<organism evidence="5 6">
    <name type="scientific">Parvibium lacunae</name>
    <dbReference type="NCBI Taxonomy" id="1888893"/>
    <lineage>
        <taxon>Bacteria</taxon>
        <taxon>Pseudomonadati</taxon>
        <taxon>Pseudomonadota</taxon>
        <taxon>Betaproteobacteria</taxon>
        <taxon>Burkholderiales</taxon>
        <taxon>Alcaligenaceae</taxon>
        <taxon>Parvibium</taxon>
    </lineage>
</organism>
<dbReference type="GO" id="GO:0003677">
    <property type="term" value="F:DNA binding"/>
    <property type="evidence" value="ECO:0007669"/>
    <property type="project" value="InterPro"/>
</dbReference>
<dbReference type="GO" id="GO:0005737">
    <property type="term" value="C:cytoplasm"/>
    <property type="evidence" value="ECO:0007669"/>
    <property type="project" value="TreeGrafter"/>
</dbReference>
<evidence type="ECO:0000259" key="4">
    <source>
        <dbReference type="SMART" id="SM00400"/>
    </source>
</evidence>
<keyword evidence="3" id="KW-0862">Zinc</keyword>
<protein>
    <recommendedName>
        <fullName evidence="4">Zinc finger CHC2-type domain-containing protein</fullName>
    </recommendedName>
</protein>
<dbReference type="RefSeq" id="WP_114401741.1">
    <property type="nucleotide sequence ID" value="NZ_QPGB01000001.1"/>
</dbReference>
<name>A0A368L7W1_9BURK</name>